<comment type="caution">
    <text evidence="2">The sequence shown here is derived from an EMBL/GenBank/DDBJ whole genome shotgun (WGS) entry which is preliminary data.</text>
</comment>
<evidence type="ECO:0000313" key="2">
    <source>
        <dbReference type="EMBL" id="CAF1214634.1"/>
    </source>
</evidence>
<gene>
    <name evidence="2" type="ORF">EDS130_LOCUS26074</name>
    <name evidence="3" type="ORF">XAT740_LOCUS26720</name>
</gene>
<accession>A0A814XCL1</accession>
<keyword evidence="4" id="KW-1185">Reference proteome</keyword>
<organism evidence="2 5">
    <name type="scientific">Adineta ricciae</name>
    <name type="common">Rotifer</name>
    <dbReference type="NCBI Taxonomy" id="249248"/>
    <lineage>
        <taxon>Eukaryota</taxon>
        <taxon>Metazoa</taxon>
        <taxon>Spiralia</taxon>
        <taxon>Gnathifera</taxon>
        <taxon>Rotifera</taxon>
        <taxon>Eurotatoria</taxon>
        <taxon>Bdelloidea</taxon>
        <taxon>Adinetida</taxon>
        <taxon>Adinetidae</taxon>
        <taxon>Adineta</taxon>
    </lineage>
</organism>
<evidence type="ECO:0000313" key="5">
    <source>
        <dbReference type="Proteomes" id="UP000663852"/>
    </source>
</evidence>
<evidence type="ECO:0000313" key="3">
    <source>
        <dbReference type="EMBL" id="CAF1259914.1"/>
    </source>
</evidence>
<feature type="compositionally biased region" description="Acidic residues" evidence="1">
    <location>
        <begin position="9"/>
        <end position="33"/>
    </location>
</feature>
<sequence length="115" mass="13098">MNSDSDVTSSDENESSTSSDDYESSDSEDDDSLLEQFDHSSIDDWKWKINNSRFSTSFNYFNGYALGNNVIRPINSFLNFVSHDLIQTITDQTNIYGKQRCVQKGADATSWKEID</sequence>
<dbReference type="Proteomes" id="UP000663828">
    <property type="component" value="Unassembled WGS sequence"/>
</dbReference>
<dbReference type="EMBL" id="CAJNOR010002186">
    <property type="protein sequence ID" value="CAF1259914.1"/>
    <property type="molecule type" value="Genomic_DNA"/>
</dbReference>
<name>A0A814XCL1_ADIRI</name>
<protein>
    <submittedName>
        <fullName evidence="2">Uncharacterized protein</fullName>
    </submittedName>
</protein>
<dbReference type="OrthoDB" id="118105at2759"/>
<proteinExistence type="predicted"/>
<feature type="region of interest" description="Disordered" evidence="1">
    <location>
        <begin position="1"/>
        <end position="33"/>
    </location>
</feature>
<reference evidence="2" key="1">
    <citation type="submission" date="2021-02" db="EMBL/GenBank/DDBJ databases">
        <authorList>
            <person name="Nowell W R."/>
        </authorList>
    </citation>
    <scope>NUCLEOTIDE SEQUENCE</scope>
</reference>
<evidence type="ECO:0000313" key="4">
    <source>
        <dbReference type="Proteomes" id="UP000663828"/>
    </source>
</evidence>
<evidence type="ECO:0000256" key="1">
    <source>
        <dbReference type="SAM" id="MobiDB-lite"/>
    </source>
</evidence>
<dbReference type="AlphaFoldDB" id="A0A814XCL1"/>
<dbReference type="EMBL" id="CAJNOJ010000157">
    <property type="protein sequence ID" value="CAF1214634.1"/>
    <property type="molecule type" value="Genomic_DNA"/>
</dbReference>
<dbReference type="Proteomes" id="UP000663852">
    <property type="component" value="Unassembled WGS sequence"/>
</dbReference>